<reference evidence="7" key="1">
    <citation type="submission" date="2016-11" db="EMBL/GenBank/DDBJ databases">
        <authorList>
            <person name="Varghese N."/>
            <person name="Submissions S."/>
        </authorList>
    </citation>
    <scope>NUCLEOTIDE SEQUENCE [LARGE SCALE GENOMIC DNA]</scope>
    <source>
        <strain evidence="7">DSM 26349</strain>
    </source>
</reference>
<dbReference type="Gene3D" id="3.90.550.10">
    <property type="entry name" value="Spore Coat Polysaccharide Biosynthesis Protein SpsA, Chain A"/>
    <property type="match status" value="1"/>
</dbReference>
<feature type="domain" description="Glycosyltransferase 2-like" evidence="5">
    <location>
        <begin position="41"/>
        <end position="160"/>
    </location>
</feature>
<dbReference type="STRING" id="797419.SAMN05216556_12136"/>
<dbReference type="Pfam" id="PF00535">
    <property type="entry name" value="Glycos_transf_2"/>
    <property type="match status" value="1"/>
</dbReference>
<keyword evidence="4" id="KW-0472">Membrane</keyword>
<comment type="similarity">
    <text evidence="1">Belongs to the glycosyltransferase 2 family.</text>
</comment>
<gene>
    <name evidence="6" type="ORF">SAMN04487908_12231</name>
</gene>
<evidence type="ECO:0000256" key="2">
    <source>
        <dbReference type="ARBA" id="ARBA00022676"/>
    </source>
</evidence>
<protein>
    <submittedName>
        <fullName evidence="6">Glycosyltransferase, catalytic subunit of cellulose synthase and poly-beta-1,6-N-acetylglucosamine synthase</fullName>
    </submittedName>
</protein>
<feature type="transmembrane region" description="Helical" evidence="4">
    <location>
        <begin position="6"/>
        <end position="23"/>
    </location>
</feature>
<proteinExistence type="inferred from homology"/>
<evidence type="ECO:0000256" key="4">
    <source>
        <dbReference type="SAM" id="Phobius"/>
    </source>
</evidence>
<sequence>MITLFLILFGLYFICMMILVYGFNKVPMFHSEENLSKTRFSIVIPFRNESKNLPSLLKSIFNLKYPSTLFEVIFVNDASEDNSVEIIMKAKATSELNIRLIQNKLISKSPKKDAITEAIKNAKYQWIVTTDADCELSENWLSSLDAYFQKLKAQQESLPVMVCGPVLYKTDNSFLENFQFLDGLSLQAVTIGSFGLQRPILCNGANLAYQKNAFEKVNGFKGNDHISSGDDIFLMEKMQKAFKGKIAFLKSRQRIVLTKPQASWKDAISQRIRWASKTSKQKNPLSIFLGVLVFLMNVLLLTIPVLLFLLPEYWVQFVILFYLKALTDFAVIKKAGMFFNRRISLIKFQWMPLVYAVITVRIVLGSFKGSYVWKDRNY</sequence>
<dbReference type="Proteomes" id="UP000184172">
    <property type="component" value="Unassembled WGS sequence"/>
</dbReference>
<keyword evidence="2" id="KW-0328">Glycosyltransferase</keyword>
<organism evidence="6 7">
    <name type="scientific">Aequorivita viscosa</name>
    <dbReference type="NCBI Taxonomy" id="797419"/>
    <lineage>
        <taxon>Bacteria</taxon>
        <taxon>Pseudomonadati</taxon>
        <taxon>Bacteroidota</taxon>
        <taxon>Flavobacteriia</taxon>
        <taxon>Flavobacteriales</taxon>
        <taxon>Flavobacteriaceae</taxon>
        <taxon>Aequorivita</taxon>
    </lineage>
</organism>
<dbReference type="InterPro" id="IPR001173">
    <property type="entry name" value="Glyco_trans_2-like"/>
</dbReference>
<keyword evidence="3 6" id="KW-0808">Transferase</keyword>
<dbReference type="SUPFAM" id="SSF53448">
    <property type="entry name" value="Nucleotide-diphospho-sugar transferases"/>
    <property type="match status" value="1"/>
</dbReference>
<feature type="transmembrane region" description="Helical" evidence="4">
    <location>
        <begin position="353"/>
        <end position="373"/>
    </location>
</feature>
<dbReference type="GO" id="GO:0016757">
    <property type="term" value="F:glycosyltransferase activity"/>
    <property type="evidence" value="ECO:0007669"/>
    <property type="project" value="UniProtKB-KW"/>
</dbReference>
<dbReference type="EMBL" id="FQYV01000022">
    <property type="protein sequence ID" value="SHJ66381.1"/>
    <property type="molecule type" value="Genomic_DNA"/>
</dbReference>
<dbReference type="AlphaFoldDB" id="A0A1M6L5A9"/>
<evidence type="ECO:0000313" key="7">
    <source>
        <dbReference type="Proteomes" id="UP000184172"/>
    </source>
</evidence>
<keyword evidence="4" id="KW-0812">Transmembrane</keyword>
<dbReference type="CDD" id="cd04192">
    <property type="entry name" value="GT_2_like_e"/>
    <property type="match status" value="1"/>
</dbReference>
<dbReference type="RefSeq" id="WP_073220124.1">
    <property type="nucleotide sequence ID" value="NZ_FNNS01000021.1"/>
</dbReference>
<keyword evidence="7" id="KW-1185">Reference proteome</keyword>
<name>A0A1M6L5A9_9FLAO</name>
<evidence type="ECO:0000259" key="5">
    <source>
        <dbReference type="Pfam" id="PF00535"/>
    </source>
</evidence>
<accession>A0A1M6L5A9</accession>
<keyword evidence="4" id="KW-1133">Transmembrane helix</keyword>
<feature type="transmembrane region" description="Helical" evidence="4">
    <location>
        <begin position="313"/>
        <end position="332"/>
    </location>
</feature>
<evidence type="ECO:0000256" key="3">
    <source>
        <dbReference type="ARBA" id="ARBA00022679"/>
    </source>
</evidence>
<dbReference type="OrthoDB" id="9805625at2"/>
<dbReference type="PANTHER" id="PTHR43630:SF1">
    <property type="entry name" value="POLY-BETA-1,6-N-ACETYL-D-GLUCOSAMINE SYNTHASE"/>
    <property type="match status" value="1"/>
</dbReference>
<dbReference type="InterPro" id="IPR029044">
    <property type="entry name" value="Nucleotide-diphossugar_trans"/>
</dbReference>
<evidence type="ECO:0000313" key="6">
    <source>
        <dbReference type="EMBL" id="SHJ66381.1"/>
    </source>
</evidence>
<feature type="transmembrane region" description="Helical" evidence="4">
    <location>
        <begin position="285"/>
        <end position="307"/>
    </location>
</feature>
<evidence type="ECO:0000256" key="1">
    <source>
        <dbReference type="ARBA" id="ARBA00006739"/>
    </source>
</evidence>
<dbReference type="PANTHER" id="PTHR43630">
    <property type="entry name" value="POLY-BETA-1,6-N-ACETYL-D-GLUCOSAMINE SYNTHASE"/>
    <property type="match status" value="1"/>
</dbReference>